<keyword evidence="1" id="KW-0732">Signal</keyword>
<protein>
    <submittedName>
        <fullName evidence="2">Cysteine-rich RLK (RECEPTOR-like protein kinase) 8</fullName>
    </submittedName>
</protein>
<dbReference type="CDD" id="cd09272">
    <property type="entry name" value="RNase_HI_RT_Ty1"/>
    <property type="match status" value="1"/>
</dbReference>
<feature type="signal peptide" evidence="1">
    <location>
        <begin position="1"/>
        <end position="16"/>
    </location>
</feature>
<sequence length="123" mass="13678">MVIRMMLRLLPSFALVAIVGNPQSNLPFLLILARDLLRGPPWCCGASGAAIHISANTVYHERTKHLDIDCHFVRDKLKTGFVLPQHISTHQQLVDLFTKLLSGSRFKSLTGKLGMVSHFPCTT</sequence>
<dbReference type="AlphaFoldDB" id="A0A9N7MJX2"/>
<dbReference type="Proteomes" id="UP001153555">
    <property type="component" value="Unassembled WGS sequence"/>
</dbReference>
<comment type="caution">
    <text evidence="2">The sequence shown here is derived from an EMBL/GenBank/DDBJ whole genome shotgun (WGS) entry which is preliminary data.</text>
</comment>
<evidence type="ECO:0000313" key="3">
    <source>
        <dbReference type="Proteomes" id="UP001153555"/>
    </source>
</evidence>
<gene>
    <name evidence="2" type="ORF">SHERM_09312</name>
</gene>
<accession>A0A9N7MJX2</accession>
<keyword evidence="2" id="KW-0418">Kinase</keyword>
<name>A0A9N7MJX2_STRHE</name>
<organism evidence="2 3">
    <name type="scientific">Striga hermonthica</name>
    <name type="common">Purple witchweed</name>
    <name type="synonym">Buchnera hermonthica</name>
    <dbReference type="NCBI Taxonomy" id="68872"/>
    <lineage>
        <taxon>Eukaryota</taxon>
        <taxon>Viridiplantae</taxon>
        <taxon>Streptophyta</taxon>
        <taxon>Embryophyta</taxon>
        <taxon>Tracheophyta</taxon>
        <taxon>Spermatophyta</taxon>
        <taxon>Magnoliopsida</taxon>
        <taxon>eudicotyledons</taxon>
        <taxon>Gunneridae</taxon>
        <taxon>Pentapetalae</taxon>
        <taxon>asterids</taxon>
        <taxon>lamiids</taxon>
        <taxon>Lamiales</taxon>
        <taxon>Orobanchaceae</taxon>
        <taxon>Buchnereae</taxon>
        <taxon>Striga</taxon>
    </lineage>
</organism>
<evidence type="ECO:0000256" key="1">
    <source>
        <dbReference type="SAM" id="SignalP"/>
    </source>
</evidence>
<evidence type="ECO:0000313" key="2">
    <source>
        <dbReference type="EMBL" id="CAA0806422.1"/>
    </source>
</evidence>
<dbReference type="GO" id="GO:0016301">
    <property type="term" value="F:kinase activity"/>
    <property type="evidence" value="ECO:0007669"/>
    <property type="project" value="UniProtKB-KW"/>
</dbReference>
<keyword evidence="3" id="KW-1185">Reference proteome</keyword>
<reference evidence="2" key="1">
    <citation type="submission" date="2019-12" db="EMBL/GenBank/DDBJ databases">
        <authorList>
            <person name="Scholes J."/>
        </authorList>
    </citation>
    <scope>NUCLEOTIDE SEQUENCE</scope>
</reference>
<keyword evidence="2" id="KW-0808">Transferase</keyword>
<dbReference type="EMBL" id="CACSLK010000984">
    <property type="protein sequence ID" value="CAA0806422.1"/>
    <property type="molecule type" value="Genomic_DNA"/>
</dbReference>
<dbReference type="OrthoDB" id="913866at2759"/>
<proteinExistence type="predicted"/>
<feature type="chain" id="PRO_5040314618" evidence="1">
    <location>
        <begin position="17"/>
        <end position="123"/>
    </location>
</feature>